<accession>A0A9Q0DQN8</accession>
<evidence type="ECO:0000313" key="2">
    <source>
        <dbReference type="EMBL" id="KAJ3593914.1"/>
    </source>
</evidence>
<evidence type="ECO:0000313" key="3">
    <source>
        <dbReference type="Proteomes" id="UP001148018"/>
    </source>
</evidence>
<dbReference type="AlphaFoldDB" id="A0A9Q0DQN8"/>
<proteinExistence type="predicted"/>
<name>A0A9Q0DQN8_9TELE</name>
<gene>
    <name evidence="2" type="ORF">NHX12_006247</name>
</gene>
<evidence type="ECO:0000256" key="1">
    <source>
        <dbReference type="SAM" id="MobiDB-lite"/>
    </source>
</evidence>
<comment type="caution">
    <text evidence="2">The sequence shown here is derived from an EMBL/GenBank/DDBJ whole genome shotgun (WGS) entry which is preliminary data.</text>
</comment>
<organism evidence="2 3">
    <name type="scientific">Muraenolepis orangiensis</name>
    <name type="common">Patagonian moray cod</name>
    <dbReference type="NCBI Taxonomy" id="630683"/>
    <lineage>
        <taxon>Eukaryota</taxon>
        <taxon>Metazoa</taxon>
        <taxon>Chordata</taxon>
        <taxon>Craniata</taxon>
        <taxon>Vertebrata</taxon>
        <taxon>Euteleostomi</taxon>
        <taxon>Actinopterygii</taxon>
        <taxon>Neopterygii</taxon>
        <taxon>Teleostei</taxon>
        <taxon>Neoteleostei</taxon>
        <taxon>Acanthomorphata</taxon>
        <taxon>Zeiogadaria</taxon>
        <taxon>Gadariae</taxon>
        <taxon>Gadiformes</taxon>
        <taxon>Muraenolepidoidei</taxon>
        <taxon>Muraenolepididae</taxon>
        <taxon>Muraenolepis</taxon>
    </lineage>
</organism>
<sequence length="128" mass="13291">MPGVSSYIGTLWCVLRGPVCSFPDSGVIHHGAQRLMDTRALLKLRPDTYLLYPFTGAKVTNSRGPGATLAGVGRQRSTQVTSAKGPERTGWAACAGTGVVGKGGGGGTVRPTQSLQPVCRGWQSASSF</sequence>
<reference evidence="2" key="1">
    <citation type="submission" date="2022-07" db="EMBL/GenBank/DDBJ databases">
        <title>Chromosome-level genome of Muraenolepis orangiensis.</title>
        <authorList>
            <person name="Kim J."/>
        </authorList>
    </citation>
    <scope>NUCLEOTIDE SEQUENCE</scope>
    <source>
        <strain evidence="2">KU_S4_2022</strain>
        <tissue evidence="2">Muscle</tissue>
    </source>
</reference>
<feature type="region of interest" description="Disordered" evidence="1">
    <location>
        <begin position="65"/>
        <end position="88"/>
    </location>
</feature>
<dbReference type="EMBL" id="JANIIK010000112">
    <property type="protein sequence ID" value="KAJ3593914.1"/>
    <property type="molecule type" value="Genomic_DNA"/>
</dbReference>
<protein>
    <submittedName>
        <fullName evidence="2">Uncharacterized protein</fullName>
    </submittedName>
</protein>
<dbReference type="Proteomes" id="UP001148018">
    <property type="component" value="Unassembled WGS sequence"/>
</dbReference>
<keyword evidence="3" id="KW-1185">Reference proteome</keyword>